<reference evidence="1 2" key="1">
    <citation type="submission" date="2015-08" db="EMBL/GenBank/DDBJ databases">
        <title>Next Generation Sequencing and Analysis of the Genome of Puccinia sorghi L Schw, the Causal Agent of Maize Common Rust.</title>
        <authorList>
            <person name="Rochi L."/>
            <person name="Burguener G."/>
            <person name="Darino M."/>
            <person name="Turjanski A."/>
            <person name="Kreff E."/>
            <person name="Dieguez M.J."/>
            <person name="Sacco F."/>
        </authorList>
    </citation>
    <scope>NUCLEOTIDE SEQUENCE [LARGE SCALE GENOMIC DNA]</scope>
    <source>
        <strain evidence="1 2">RO10H11247</strain>
    </source>
</reference>
<evidence type="ECO:0000313" key="2">
    <source>
        <dbReference type="Proteomes" id="UP000037035"/>
    </source>
</evidence>
<sequence>MFFRGFWGIFIIRKSTKNLTKSRKTEGYLFKEPSRVKTWVAGVFLTNWGLIGQAWSHQRFHGPPERFFSHWIEAIKGPLWPEFLSHQLPPSSPQSLRFTLLLPDSYTVHSYLIASFTADVLRARTGRATSHKRLVDPFVQHRRIPSPFYFIQPTPVHHTRIPEIRCSDASKRTISARFQTDSHWAVGGRKASSSSLDVGSILSKCGFFSLKGLLQADELQASILMSLADVCYTMRLIITIDQVEQLDGGTSLCLFVPDHICLGFWVGMPVVSLQGFRCKHALLLLLFKPLDPVVYITGSISDVDRQLESAEISHSQHIFLFRMSLGRSLKRRSHQFKSRPFFLVQTSAGAKTTRSTSDHANIPPFVSH</sequence>
<evidence type="ECO:0000313" key="1">
    <source>
        <dbReference type="EMBL" id="KNZ51662.1"/>
    </source>
</evidence>
<comment type="caution">
    <text evidence="1">The sequence shown here is derived from an EMBL/GenBank/DDBJ whole genome shotgun (WGS) entry which is preliminary data.</text>
</comment>
<dbReference type="VEuPathDB" id="FungiDB:VP01_386g6"/>
<gene>
    <name evidence="1" type="ORF">VP01_386g6</name>
</gene>
<dbReference type="EMBL" id="LAVV01008912">
    <property type="protein sequence ID" value="KNZ51662.1"/>
    <property type="molecule type" value="Genomic_DNA"/>
</dbReference>
<protein>
    <submittedName>
        <fullName evidence="1">Uncharacterized protein</fullName>
    </submittedName>
</protein>
<name>A0A0L6UTT0_9BASI</name>
<proteinExistence type="predicted"/>
<accession>A0A0L6UTT0</accession>
<dbReference type="AlphaFoldDB" id="A0A0L6UTT0"/>
<organism evidence="1 2">
    <name type="scientific">Puccinia sorghi</name>
    <dbReference type="NCBI Taxonomy" id="27349"/>
    <lineage>
        <taxon>Eukaryota</taxon>
        <taxon>Fungi</taxon>
        <taxon>Dikarya</taxon>
        <taxon>Basidiomycota</taxon>
        <taxon>Pucciniomycotina</taxon>
        <taxon>Pucciniomycetes</taxon>
        <taxon>Pucciniales</taxon>
        <taxon>Pucciniaceae</taxon>
        <taxon>Puccinia</taxon>
    </lineage>
</organism>
<keyword evidence="2" id="KW-1185">Reference proteome</keyword>
<dbReference type="Proteomes" id="UP000037035">
    <property type="component" value="Unassembled WGS sequence"/>
</dbReference>